<dbReference type="InterPro" id="IPR010499">
    <property type="entry name" value="AraC_E-bd"/>
</dbReference>
<dbReference type="CDD" id="cd01107">
    <property type="entry name" value="HTH_BmrR"/>
    <property type="match status" value="1"/>
</dbReference>
<evidence type="ECO:0000256" key="1">
    <source>
        <dbReference type="ARBA" id="ARBA00023125"/>
    </source>
</evidence>
<organism evidence="3 4">
    <name type="scientific">Oxobacter pfennigii</name>
    <dbReference type="NCBI Taxonomy" id="36849"/>
    <lineage>
        <taxon>Bacteria</taxon>
        <taxon>Bacillati</taxon>
        <taxon>Bacillota</taxon>
        <taxon>Clostridia</taxon>
        <taxon>Eubacteriales</taxon>
        <taxon>Clostridiaceae</taxon>
        <taxon>Oxobacter</taxon>
    </lineage>
</organism>
<dbReference type="Pfam" id="PF06445">
    <property type="entry name" value="GyrI-like"/>
    <property type="match status" value="1"/>
</dbReference>
<dbReference type="SUPFAM" id="SSF55136">
    <property type="entry name" value="Probable bacterial effector-binding domain"/>
    <property type="match status" value="1"/>
</dbReference>
<dbReference type="PROSITE" id="PS50937">
    <property type="entry name" value="HTH_MERR_2"/>
    <property type="match status" value="1"/>
</dbReference>
<dbReference type="PANTHER" id="PTHR30204">
    <property type="entry name" value="REDOX-CYCLING DRUG-SENSING TRANSCRIPTIONAL ACTIVATOR SOXR"/>
    <property type="match status" value="1"/>
</dbReference>
<feature type="domain" description="HTH merR-type" evidence="2">
    <location>
        <begin position="4"/>
        <end position="74"/>
    </location>
</feature>
<dbReference type="Gene3D" id="3.20.80.10">
    <property type="entry name" value="Regulatory factor, effector binding domain"/>
    <property type="match status" value="1"/>
</dbReference>
<evidence type="ECO:0000259" key="2">
    <source>
        <dbReference type="PROSITE" id="PS50937"/>
    </source>
</evidence>
<dbReference type="PATRIC" id="fig|36849.3.peg.3151"/>
<dbReference type="SMART" id="SM00422">
    <property type="entry name" value="HTH_MERR"/>
    <property type="match status" value="1"/>
</dbReference>
<keyword evidence="4" id="KW-1185">Reference proteome</keyword>
<comment type="caution">
    <text evidence="3">The sequence shown here is derived from an EMBL/GenBank/DDBJ whole genome shotgun (WGS) entry which is preliminary data.</text>
</comment>
<reference evidence="3 4" key="1">
    <citation type="submission" date="2015-09" db="EMBL/GenBank/DDBJ databases">
        <title>Genome sequence of Oxobacter pfennigii DSM 3222.</title>
        <authorList>
            <person name="Poehlein A."/>
            <person name="Bengelsdorf F.R."/>
            <person name="Schiel-Bengelsdorf B."/>
            <person name="Duerre P."/>
            <person name="Daniel R."/>
        </authorList>
    </citation>
    <scope>NUCLEOTIDE SEQUENCE [LARGE SCALE GENOMIC DNA]</scope>
    <source>
        <strain evidence="3 4">DSM 3222</strain>
    </source>
</reference>
<keyword evidence="1" id="KW-0238">DNA-binding</keyword>
<proteinExistence type="predicted"/>
<dbReference type="AlphaFoldDB" id="A0A0N8NT11"/>
<dbReference type="PROSITE" id="PS00552">
    <property type="entry name" value="HTH_MERR_1"/>
    <property type="match status" value="1"/>
</dbReference>
<evidence type="ECO:0000313" key="3">
    <source>
        <dbReference type="EMBL" id="KPU43536.1"/>
    </source>
</evidence>
<dbReference type="InterPro" id="IPR047057">
    <property type="entry name" value="MerR_fam"/>
</dbReference>
<dbReference type="SMART" id="SM00871">
    <property type="entry name" value="AraC_E_bind"/>
    <property type="match status" value="1"/>
</dbReference>
<dbReference type="STRING" id="36849.OXPF_29770"/>
<name>A0A0N8NT11_9CLOT</name>
<dbReference type="GO" id="GO:0003700">
    <property type="term" value="F:DNA-binding transcription factor activity"/>
    <property type="evidence" value="ECO:0007669"/>
    <property type="project" value="InterPro"/>
</dbReference>
<dbReference type="PANTHER" id="PTHR30204:SF97">
    <property type="entry name" value="MERR FAMILY REGULATORY PROTEIN"/>
    <property type="match status" value="1"/>
</dbReference>
<dbReference type="InterPro" id="IPR000551">
    <property type="entry name" value="MerR-type_HTH_dom"/>
</dbReference>
<dbReference type="SUPFAM" id="SSF46955">
    <property type="entry name" value="Putative DNA-binding domain"/>
    <property type="match status" value="1"/>
</dbReference>
<dbReference type="EMBL" id="LKET01000039">
    <property type="protein sequence ID" value="KPU43536.1"/>
    <property type="molecule type" value="Genomic_DNA"/>
</dbReference>
<evidence type="ECO:0000313" key="4">
    <source>
        <dbReference type="Proteomes" id="UP000050326"/>
    </source>
</evidence>
<protein>
    <submittedName>
        <fullName evidence="3">Multidrug-efflux transporter 1 regulator</fullName>
    </submittedName>
</protein>
<gene>
    <name evidence="3" type="primary">bmrR_2</name>
    <name evidence="3" type="ORF">OXPF_29770</name>
</gene>
<dbReference type="Pfam" id="PF00376">
    <property type="entry name" value="MerR"/>
    <property type="match status" value="1"/>
</dbReference>
<dbReference type="Gene3D" id="1.10.1660.10">
    <property type="match status" value="1"/>
</dbReference>
<dbReference type="InterPro" id="IPR009061">
    <property type="entry name" value="DNA-bd_dom_put_sf"/>
</dbReference>
<accession>A0A0N8NT11</accession>
<dbReference type="InterPro" id="IPR029442">
    <property type="entry name" value="GyrI-like"/>
</dbReference>
<dbReference type="InterPro" id="IPR011256">
    <property type="entry name" value="Reg_factor_effector_dom_sf"/>
</dbReference>
<dbReference type="RefSeq" id="WP_341442632.1">
    <property type="nucleotide sequence ID" value="NZ_LKET01000039.1"/>
</dbReference>
<sequence length="274" mass="31965">MSQLLKIGDFSQLSRISIRMLRYYDELGILIPEHINKESGYRYYSPQQLSLAFRIQALKDMQFSLETIRDILKTYDNIDNLKRYLLLRYDEMKIEVIEKQGKLKLLESVINRIGKDCNYMKYNVVIKELPSRYVASLRGILPGNQQDGLLWDKLSKQIETQNVEYALPCYPVTIYYDEGYKEKDLDVEIQITVNGKYVDMEDVRFITTEPMTVASVIINGSYEQLPEANEAVAKYISDNEFTISGHMFNIYHVNPGMEANPENWVTEICYPVTK</sequence>
<dbReference type="Proteomes" id="UP000050326">
    <property type="component" value="Unassembled WGS sequence"/>
</dbReference>
<dbReference type="GO" id="GO:0003677">
    <property type="term" value="F:DNA binding"/>
    <property type="evidence" value="ECO:0007669"/>
    <property type="project" value="UniProtKB-KW"/>
</dbReference>